<keyword evidence="14" id="KW-1185">Reference proteome</keyword>
<dbReference type="FunFam" id="2.60.40.60:FF:000020">
    <property type="entry name" value="Dachsous cadherin-related 1b"/>
    <property type="match status" value="1"/>
</dbReference>
<dbReference type="Proteomes" id="UP000728032">
    <property type="component" value="Unassembled WGS sequence"/>
</dbReference>
<dbReference type="SMART" id="SM00181">
    <property type="entry name" value="EGF"/>
    <property type="match status" value="3"/>
</dbReference>
<evidence type="ECO:0000256" key="2">
    <source>
        <dbReference type="ARBA" id="ARBA00022692"/>
    </source>
</evidence>
<feature type="domain" description="Laminin G" evidence="10">
    <location>
        <begin position="952"/>
        <end position="1141"/>
    </location>
</feature>
<dbReference type="Pfam" id="PF00028">
    <property type="entry name" value="Cadherin"/>
    <property type="match status" value="3"/>
</dbReference>
<evidence type="ECO:0000259" key="11">
    <source>
        <dbReference type="PROSITE" id="PS50026"/>
    </source>
</evidence>
<dbReference type="GO" id="GO:0031175">
    <property type="term" value="P:neuron projection development"/>
    <property type="evidence" value="ECO:0007669"/>
    <property type="project" value="TreeGrafter"/>
</dbReference>
<evidence type="ECO:0000313" key="14">
    <source>
        <dbReference type="Proteomes" id="UP000728032"/>
    </source>
</evidence>
<dbReference type="InterPro" id="IPR015919">
    <property type="entry name" value="Cadherin-like_sf"/>
</dbReference>
<proteinExistence type="predicted"/>
<feature type="domain" description="EGF-like" evidence="11">
    <location>
        <begin position="711"/>
        <end position="749"/>
    </location>
</feature>
<feature type="domain" description="Cadherin" evidence="12">
    <location>
        <begin position="332"/>
        <end position="454"/>
    </location>
</feature>
<dbReference type="InterPro" id="IPR001791">
    <property type="entry name" value="Laminin_G"/>
</dbReference>
<feature type="domain" description="Laminin G" evidence="10">
    <location>
        <begin position="750"/>
        <end position="909"/>
    </location>
</feature>
<dbReference type="PROSITE" id="PS50026">
    <property type="entry name" value="EGF_3"/>
    <property type="match status" value="2"/>
</dbReference>
<evidence type="ECO:0000256" key="6">
    <source>
        <dbReference type="ARBA" id="ARBA00023136"/>
    </source>
</evidence>
<dbReference type="CDD" id="cd11304">
    <property type="entry name" value="Cadherin_repeat"/>
    <property type="match status" value="4"/>
</dbReference>
<evidence type="ECO:0000256" key="7">
    <source>
        <dbReference type="ARBA" id="ARBA00023157"/>
    </source>
</evidence>
<dbReference type="PROSITE" id="PS50268">
    <property type="entry name" value="CADHERIN_2"/>
    <property type="match status" value="4"/>
</dbReference>
<feature type="domain" description="Cadherin" evidence="12">
    <location>
        <begin position="5"/>
        <end position="92"/>
    </location>
</feature>
<name>A0A7R9M5A3_9ACAR</name>
<feature type="domain" description="EGF-like" evidence="11">
    <location>
        <begin position="1143"/>
        <end position="1183"/>
    </location>
</feature>
<dbReference type="GO" id="GO:0001736">
    <property type="term" value="P:establishment of planar polarity"/>
    <property type="evidence" value="ECO:0007669"/>
    <property type="project" value="UniProtKB-ARBA"/>
</dbReference>
<sequence length="1277" mass="144324">VTVSDEKHESQLIHYTLSGHGVDMKKRSRSKFDINSTSGEIYALRPLDRDLPSGRPQWTLAVFAEDERTRGLVGYADVIVNLKDINDNSPYFAFTHYTANITENATVGHYVTTLTAIDVDDPNEGGNAKITYTIEDNKVNDRGDLIFSIDAQSGVIRTAVCCLDRETHSEYTIKVVATDGDGLKSATSVTITVTDVNDMPPKFSKKDWFVEIDEMDVRNNTEDLLVPQMPILIVTVTDADLFESNKFMFKIIDADQSGLSVISYRIDRDSDKRKQFSIDSNGIIRLERSLDREKQSTHKLVIWATDDGMPAKSSTATLVITVDDVNDNAPTLINDYLSTILENSLPQRIGEIFATDLDDPSKGNGPPFTFKLDPKASDVIREGFKVQYDPNGEGKAIIYSRTTFDREVEKEYLLPIVVKDNGFPAQTATTTLTVVIGDVNDNHMRNGWKRITVFYIKNSDSKRRQMTQIGRVNVDDEDDWDVTDKTFFWFDHKPEANFDLDSKTGVISMKNVTKGDYELKFTVFDQHFRQEVQSKVWIKVKELLREEVLNSGSIRISGITALEFISVWNWKTRQQIKSLYERMRDSIRRVIRCDEIEIFSLIERQEKPLIIDVRYYAKRNSLILSSVFLNSVILQNRGILENELELNITQIGINECLGEEGHQCESMSCTTDHVLDELSPILTNGNYTSLVGINLKTKADCVCNYDEKRDRKESCADHQCLNGGTCVQSDHSNYVRCDCPHDMDGPECQMRSRSFTGQGWLWLEGFSQCSESHISLQFMTQMANGLIFYFGPIAPPSESNRFHKITTDFMSLELRNGRARLLYDFGSGAEELVVQSPHPLNNGEWHTIDIIFDTQSIGGVSHHSLDKYYNWQYQHTTIGFNGCIKNIVHNGFLYDMNNVPHSVNTVVGCPTGVSTCNLLSKSCENGFCEGSYNIARCVCRPGWHGFNCHQPTQPKMFKARSFVRLSLAFDLNPFATSISLRFRSRQSHAELIRLSNRDRKQYCLLEIRDSKIRFRYNMNRMHGMDEKELTLNWVHVSDGHWHDIHITRFGGSAIMALDGGGVQRITTVMDFNSTDQLLNYDRSSLVVGGDVHYLGVGATVVDNDFADGCINDIRIDGHYISLENSSDISSIVEGRHVIDGCLSNNPCQTISCQQPFVCIDLWLKHKCSCPKGYRMTADATNCTKDTQCARNACNGKCGTHSDDPALSYQCQCPHNDCTDLSETYFRLNTTAIAAITLCAINIPLSVKMIAPNHLADIIRDHLDKNDSECMANDELHK</sequence>
<keyword evidence="4 8" id="KW-0106">Calcium</keyword>
<dbReference type="GO" id="GO:0007156">
    <property type="term" value="P:homophilic cell adhesion via plasma membrane adhesion molecules"/>
    <property type="evidence" value="ECO:0007669"/>
    <property type="project" value="InterPro"/>
</dbReference>
<dbReference type="SMART" id="SM00112">
    <property type="entry name" value="CA"/>
    <property type="match status" value="4"/>
</dbReference>
<dbReference type="PROSITE" id="PS00022">
    <property type="entry name" value="EGF_1"/>
    <property type="match status" value="2"/>
</dbReference>
<dbReference type="GO" id="GO:0008013">
    <property type="term" value="F:beta-catenin binding"/>
    <property type="evidence" value="ECO:0007669"/>
    <property type="project" value="TreeGrafter"/>
</dbReference>
<comment type="caution">
    <text evidence="9">Lacks conserved residue(s) required for the propagation of feature annotation.</text>
</comment>
<dbReference type="CDD" id="cd00110">
    <property type="entry name" value="LamG"/>
    <property type="match status" value="2"/>
</dbReference>
<evidence type="ECO:0000256" key="1">
    <source>
        <dbReference type="ARBA" id="ARBA00004370"/>
    </source>
</evidence>
<dbReference type="GO" id="GO:0045296">
    <property type="term" value="F:cadherin binding"/>
    <property type="evidence" value="ECO:0007669"/>
    <property type="project" value="TreeGrafter"/>
</dbReference>
<keyword evidence="2" id="KW-0812">Transmembrane</keyword>
<dbReference type="SMART" id="SM00282">
    <property type="entry name" value="LamG"/>
    <property type="match status" value="2"/>
</dbReference>
<evidence type="ECO:0000256" key="9">
    <source>
        <dbReference type="PROSITE-ProRule" id="PRU00076"/>
    </source>
</evidence>
<reference evidence="13" key="1">
    <citation type="submission" date="2020-11" db="EMBL/GenBank/DDBJ databases">
        <authorList>
            <person name="Tran Van P."/>
        </authorList>
    </citation>
    <scope>NUCLEOTIDE SEQUENCE</scope>
</reference>
<dbReference type="FunFam" id="2.60.40.60:FF:000092">
    <property type="entry name" value="Protocadherin 8"/>
    <property type="match status" value="1"/>
</dbReference>
<feature type="domain" description="Cadherin" evidence="12">
    <location>
        <begin position="231"/>
        <end position="332"/>
    </location>
</feature>
<keyword evidence="3" id="KW-0677">Repeat</keyword>
<gene>
    <name evidence="13" type="ORF">ONB1V03_LOCUS10392</name>
</gene>
<feature type="disulfide bond" evidence="9">
    <location>
        <begin position="739"/>
        <end position="748"/>
    </location>
</feature>
<evidence type="ECO:0000259" key="10">
    <source>
        <dbReference type="PROSITE" id="PS50025"/>
    </source>
</evidence>
<evidence type="ECO:0000256" key="3">
    <source>
        <dbReference type="ARBA" id="ARBA00022737"/>
    </source>
</evidence>
<dbReference type="PRINTS" id="PR00205">
    <property type="entry name" value="CADHERIN"/>
</dbReference>
<comment type="subcellular location">
    <subcellularLocation>
        <location evidence="1">Membrane</location>
    </subcellularLocation>
</comment>
<dbReference type="InterPro" id="IPR013320">
    <property type="entry name" value="ConA-like_dom_sf"/>
</dbReference>
<feature type="domain" description="Cadherin" evidence="12">
    <location>
        <begin position="93"/>
        <end position="203"/>
    </location>
</feature>
<dbReference type="Gene3D" id="2.60.120.200">
    <property type="match status" value="2"/>
</dbReference>
<dbReference type="InterPro" id="IPR020894">
    <property type="entry name" value="Cadherin_CS"/>
</dbReference>
<protein>
    <submittedName>
        <fullName evidence="13">Uncharacterized protein</fullName>
    </submittedName>
</protein>
<dbReference type="Pfam" id="PF02210">
    <property type="entry name" value="Laminin_G_2"/>
    <property type="match status" value="2"/>
</dbReference>
<evidence type="ECO:0000256" key="4">
    <source>
        <dbReference type="ARBA" id="ARBA00022837"/>
    </source>
</evidence>
<dbReference type="GO" id="GO:0016477">
    <property type="term" value="P:cell migration"/>
    <property type="evidence" value="ECO:0007669"/>
    <property type="project" value="TreeGrafter"/>
</dbReference>
<dbReference type="Gene3D" id="2.10.25.10">
    <property type="entry name" value="Laminin"/>
    <property type="match status" value="1"/>
</dbReference>
<dbReference type="AlphaFoldDB" id="A0A7R9M5A3"/>
<accession>A0A7R9M5A3</accession>
<dbReference type="InterPro" id="IPR002126">
    <property type="entry name" value="Cadherin-like_dom"/>
</dbReference>
<dbReference type="OrthoDB" id="6508931at2759"/>
<feature type="non-terminal residue" evidence="13">
    <location>
        <position position="1"/>
    </location>
</feature>
<dbReference type="PANTHER" id="PTHR24027:SF438">
    <property type="entry name" value="CADHERIN 23"/>
    <property type="match status" value="1"/>
</dbReference>
<dbReference type="PROSITE" id="PS50025">
    <property type="entry name" value="LAM_G_DOMAIN"/>
    <property type="match status" value="2"/>
</dbReference>
<dbReference type="EMBL" id="OC921854">
    <property type="protein sequence ID" value="CAD7653739.1"/>
    <property type="molecule type" value="Genomic_DNA"/>
</dbReference>
<dbReference type="InterPro" id="IPR056370">
    <property type="entry name" value="Shg-like_Ig-like"/>
</dbReference>
<dbReference type="InterPro" id="IPR039808">
    <property type="entry name" value="Cadherin"/>
</dbReference>
<keyword evidence="9" id="KW-0245">EGF-like domain</keyword>
<evidence type="ECO:0000256" key="8">
    <source>
        <dbReference type="PROSITE-ProRule" id="PRU00043"/>
    </source>
</evidence>
<dbReference type="PANTHER" id="PTHR24027">
    <property type="entry name" value="CADHERIN-23"/>
    <property type="match status" value="1"/>
</dbReference>
<dbReference type="GO" id="GO:0007163">
    <property type="term" value="P:establishment or maintenance of cell polarity"/>
    <property type="evidence" value="ECO:0007669"/>
    <property type="project" value="UniProtKB-ARBA"/>
</dbReference>
<evidence type="ECO:0000259" key="12">
    <source>
        <dbReference type="PROSITE" id="PS50268"/>
    </source>
</evidence>
<dbReference type="PROSITE" id="PS00232">
    <property type="entry name" value="CADHERIN_1"/>
    <property type="match status" value="2"/>
</dbReference>
<feature type="disulfide bond" evidence="9">
    <location>
        <begin position="720"/>
        <end position="737"/>
    </location>
</feature>
<evidence type="ECO:0000256" key="5">
    <source>
        <dbReference type="ARBA" id="ARBA00022989"/>
    </source>
</evidence>
<dbReference type="EMBL" id="CAJPVJ010007029">
    <property type="protein sequence ID" value="CAG2170926.1"/>
    <property type="molecule type" value="Genomic_DNA"/>
</dbReference>
<dbReference type="GO" id="GO:0005509">
    <property type="term" value="F:calcium ion binding"/>
    <property type="evidence" value="ECO:0007669"/>
    <property type="project" value="UniProtKB-UniRule"/>
</dbReference>
<dbReference type="SUPFAM" id="SSF49899">
    <property type="entry name" value="Concanavalin A-like lectins/glucanases"/>
    <property type="match status" value="2"/>
</dbReference>
<dbReference type="InterPro" id="IPR000742">
    <property type="entry name" value="EGF"/>
</dbReference>
<dbReference type="SUPFAM" id="SSF49313">
    <property type="entry name" value="Cadherin-like"/>
    <property type="match status" value="4"/>
</dbReference>
<keyword evidence="5" id="KW-1133">Transmembrane helix</keyword>
<organism evidence="13">
    <name type="scientific">Oppiella nova</name>
    <dbReference type="NCBI Taxonomy" id="334625"/>
    <lineage>
        <taxon>Eukaryota</taxon>
        <taxon>Metazoa</taxon>
        <taxon>Ecdysozoa</taxon>
        <taxon>Arthropoda</taxon>
        <taxon>Chelicerata</taxon>
        <taxon>Arachnida</taxon>
        <taxon>Acari</taxon>
        <taxon>Acariformes</taxon>
        <taxon>Sarcoptiformes</taxon>
        <taxon>Oribatida</taxon>
        <taxon>Brachypylina</taxon>
        <taxon>Oppioidea</taxon>
        <taxon>Oppiidae</taxon>
        <taxon>Oppiella</taxon>
    </lineage>
</organism>
<dbReference type="Gene3D" id="2.60.40.60">
    <property type="entry name" value="Cadherins"/>
    <property type="match status" value="4"/>
</dbReference>
<dbReference type="PROSITE" id="PS01186">
    <property type="entry name" value="EGF_2"/>
    <property type="match status" value="2"/>
</dbReference>
<dbReference type="Pfam" id="PF24811">
    <property type="entry name" value="Ig_Shg"/>
    <property type="match status" value="1"/>
</dbReference>
<evidence type="ECO:0000313" key="13">
    <source>
        <dbReference type="EMBL" id="CAD7653739.1"/>
    </source>
</evidence>
<dbReference type="GO" id="GO:0016342">
    <property type="term" value="C:catenin complex"/>
    <property type="evidence" value="ECO:0007669"/>
    <property type="project" value="TreeGrafter"/>
</dbReference>
<keyword evidence="6" id="KW-0472">Membrane</keyword>
<keyword evidence="7 9" id="KW-1015">Disulfide bond</keyword>
<dbReference type="CDD" id="cd00054">
    <property type="entry name" value="EGF_CA"/>
    <property type="match status" value="2"/>
</dbReference>